<keyword evidence="2" id="KW-0539">Nucleus</keyword>
<dbReference type="SUPFAM" id="SSF46689">
    <property type="entry name" value="Homeodomain-like"/>
    <property type="match status" value="1"/>
</dbReference>
<evidence type="ECO:0000313" key="7">
    <source>
        <dbReference type="Proteomes" id="UP001341840"/>
    </source>
</evidence>
<sequence>MGSEIVDPIPEYIYRCKKASLLNSLKDELHNTPLIHEHMLYKLEFLEELDYRIGSPVSPSFSAAYCAVAVQCTLMHLSAHSSDDVISTDSAYVKAINRIWRDHISYMESYSSSGVGCQLYNAELKRWGDEIKASISDPSVLKRLESYNSREDAISKLKDYLVEASQDLSAYFLVIAFFTASHADSSYPASVEFVRHKQEASKLVSLAVRLHLALQRDTDLRGQYVSAATSAEERNESERGLHEGASDHATKIQLPSPKRWKISPLRKYEERNIIMRRKKKRWSKLEEETLRSAVNQHGEGNWKLILSAHMDVFEERTDVDLKDKWRNIKRHRAN</sequence>
<evidence type="ECO:0000256" key="3">
    <source>
        <dbReference type="SAM" id="MobiDB-lite"/>
    </source>
</evidence>
<dbReference type="SMART" id="SM00717">
    <property type="entry name" value="SANT"/>
    <property type="match status" value="1"/>
</dbReference>
<evidence type="ECO:0000256" key="1">
    <source>
        <dbReference type="ARBA" id="ARBA00004123"/>
    </source>
</evidence>
<dbReference type="InterPro" id="IPR009057">
    <property type="entry name" value="Homeodomain-like_sf"/>
</dbReference>
<keyword evidence="7" id="KW-1185">Reference proteome</keyword>
<evidence type="ECO:0000313" key="6">
    <source>
        <dbReference type="EMBL" id="MED6163645.1"/>
    </source>
</evidence>
<dbReference type="PANTHER" id="PTHR46993">
    <property type="entry name" value="MYB TRANSCRIPTION FACTOR"/>
    <property type="match status" value="1"/>
</dbReference>
<dbReference type="Gene3D" id="1.10.10.60">
    <property type="entry name" value="Homeodomain-like"/>
    <property type="match status" value="1"/>
</dbReference>
<evidence type="ECO:0000259" key="4">
    <source>
        <dbReference type="PROSITE" id="PS50090"/>
    </source>
</evidence>
<feature type="region of interest" description="Disordered" evidence="3">
    <location>
        <begin position="227"/>
        <end position="253"/>
    </location>
</feature>
<dbReference type="InterPro" id="IPR017930">
    <property type="entry name" value="Myb_dom"/>
</dbReference>
<comment type="subcellular location">
    <subcellularLocation>
        <location evidence="1">Nucleus</location>
    </subcellularLocation>
</comment>
<proteinExistence type="predicted"/>
<protein>
    <submittedName>
        <fullName evidence="6">Uncharacterized protein</fullName>
    </submittedName>
</protein>
<dbReference type="EMBL" id="JASCZI010122073">
    <property type="protein sequence ID" value="MED6163645.1"/>
    <property type="molecule type" value="Genomic_DNA"/>
</dbReference>
<feature type="domain" description="HTH myb-type" evidence="5">
    <location>
        <begin position="274"/>
        <end position="333"/>
    </location>
</feature>
<reference evidence="6 7" key="1">
    <citation type="journal article" date="2023" name="Plants (Basel)">
        <title>Bridging the Gap: Combining Genomics and Transcriptomics Approaches to Understand Stylosanthes scabra, an Orphan Legume from the Brazilian Caatinga.</title>
        <authorList>
            <person name="Ferreira-Neto J.R.C."/>
            <person name="da Silva M.D."/>
            <person name="Binneck E."/>
            <person name="de Melo N.F."/>
            <person name="da Silva R.H."/>
            <person name="de Melo A.L.T.M."/>
            <person name="Pandolfi V."/>
            <person name="Bustamante F.O."/>
            <person name="Brasileiro-Vidal A.C."/>
            <person name="Benko-Iseppon A.M."/>
        </authorList>
    </citation>
    <scope>NUCLEOTIDE SEQUENCE [LARGE SCALE GENOMIC DNA]</scope>
    <source>
        <tissue evidence="6">Leaves</tissue>
    </source>
</reference>
<dbReference type="InterPro" id="IPR001005">
    <property type="entry name" value="SANT/Myb"/>
</dbReference>
<feature type="compositionally biased region" description="Basic and acidic residues" evidence="3">
    <location>
        <begin position="231"/>
        <end position="250"/>
    </location>
</feature>
<feature type="domain" description="Myb-like" evidence="4">
    <location>
        <begin position="274"/>
        <end position="329"/>
    </location>
</feature>
<dbReference type="Pfam" id="PF00249">
    <property type="entry name" value="Myb_DNA-binding"/>
    <property type="match status" value="1"/>
</dbReference>
<accession>A0ABU6UT25</accession>
<gene>
    <name evidence="6" type="ORF">PIB30_081970</name>
</gene>
<dbReference type="CDD" id="cd11660">
    <property type="entry name" value="SANT_TRF"/>
    <property type="match status" value="1"/>
</dbReference>
<organism evidence="6 7">
    <name type="scientific">Stylosanthes scabra</name>
    <dbReference type="NCBI Taxonomy" id="79078"/>
    <lineage>
        <taxon>Eukaryota</taxon>
        <taxon>Viridiplantae</taxon>
        <taxon>Streptophyta</taxon>
        <taxon>Embryophyta</taxon>
        <taxon>Tracheophyta</taxon>
        <taxon>Spermatophyta</taxon>
        <taxon>Magnoliopsida</taxon>
        <taxon>eudicotyledons</taxon>
        <taxon>Gunneridae</taxon>
        <taxon>Pentapetalae</taxon>
        <taxon>rosids</taxon>
        <taxon>fabids</taxon>
        <taxon>Fabales</taxon>
        <taxon>Fabaceae</taxon>
        <taxon>Papilionoideae</taxon>
        <taxon>50 kb inversion clade</taxon>
        <taxon>dalbergioids sensu lato</taxon>
        <taxon>Dalbergieae</taxon>
        <taxon>Pterocarpus clade</taxon>
        <taxon>Stylosanthes</taxon>
    </lineage>
</organism>
<comment type="caution">
    <text evidence="6">The sequence shown here is derived from an EMBL/GenBank/DDBJ whole genome shotgun (WGS) entry which is preliminary data.</text>
</comment>
<dbReference type="PANTHER" id="PTHR46993:SF6">
    <property type="entry name" value="MYB TRANSCRIPTION FACTOR"/>
    <property type="match status" value="1"/>
</dbReference>
<dbReference type="Proteomes" id="UP001341840">
    <property type="component" value="Unassembled WGS sequence"/>
</dbReference>
<evidence type="ECO:0000259" key="5">
    <source>
        <dbReference type="PROSITE" id="PS51294"/>
    </source>
</evidence>
<dbReference type="PROSITE" id="PS51294">
    <property type="entry name" value="HTH_MYB"/>
    <property type="match status" value="1"/>
</dbReference>
<name>A0ABU6UT25_9FABA</name>
<dbReference type="PROSITE" id="PS50090">
    <property type="entry name" value="MYB_LIKE"/>
    <property type="match status" value="1"/>
</dbReference>
<evidence type="ECO:0000256" key="2">
    <source>
        <dbReference type="ARBA" id="ARBA00023242"/>
    </source>
</evidence>